<dbReference type="InterPro" id="IPR043128">
    <property type="entry name" value="Rev_trsase/Diguanyl_cyclase"/>
</dbReference>
<reference evidence="4" key="2">
    <citation type="submission" date="2025-08" db="UniProtKB">
        <authorList>
            <consortium name="RefSeq"/>
        </authorList>
    </citation>
    <scope>IDENTIFICATION</scope>
</reference>
<evidence type="ECO:0000259" key="2">
    <source>
        <dbReference type="Pfam" id="PF00078"/>
    </source>
</evidence>
<dbReference type="STRING" id="3635.A0A1U8IAY5"/>
<evidence type="ECO:0000256" key="1">
    <source>
        <dbReference type="SAM" id="MobiDB-lite"/>
    </source>
</evidence>
<dbReference type="SUPFAM" id="SSF56672">
    <property type="entry name" value="DNA/RNA polymerases"/>
    <property type="match status" value="1"/>
</dbReference>
<feature type="domain" description="Reverse transcriptase" evidence="2">
    <location>
        <begin position="8"/>
        <end position="60"/>
    </location>
</feature>
<sequence length="179" mass="20266">MLEGGLDIYMDDFSIYDDSVQECLDNLVKVLQRCEETNLVLSWEKCHFMVKKGLVLGHQISRKGLEVDKAKIEVIKNLSNTTTIWRIVLVERVGKAEHLSKEKKKADSEARDTRKRMMNKPYQSSSNKSKDLYTRPNALMGYLNKDRVKQHSGSKAQATSVASVGSVRDNKPECQQCGG</sequence>
<dbReference type="PANTHER" id="PTHR33064:SF39">
    <property type="match status" value="1"/>
</dbReference>
<dbReference type="InterPro" id="IPR000477">
    <property type="entry name" value="RT_dom"/>
</dbReference>
<dbReference type="Pfam" id="PF00078">
    <property type="entry name" value="RVT_1"/>
    <property type="match status" value="1"/>
</dbReference>
<feature type="compositionally biased region" description="Basic and acidic residues" evidence="1">
    <location>
        <begin position="100"/>
        <end position="112"/>
    </location>
</feature>
<dbReference type="KEGG" id="ghi:107894613"/>
<dbReference type="RefSeq" id="XP_016675360.1">
    <property type="nucleotide sequence ID" value="XM_016819871.1"/>
</dbReference>
<reference evidence="3" key="1">
    <citation type="journal article" date="2020" name="Nat. Genet.">
        <title>Genomic diversifications of five Gossypium allopolyploid species and their impact on cotton improvement.</title>
        <authorList>
            <person name="Chen Z.J."/>
            <person name="Sreedasyam A."/>
            <person name="Ando A."/>
            <person name="Song Q."/>
            <person name="De Santiago L.M."/>
            <person name="Hulse-Kemp A.M."/>
            <person name="Ding M."/>
            <person name="Ye W."/>
            <person name="Kirkbride R.C."/>
            <person name="Jenkins J."/>
            <person name="Plott C."/>
            <person name="Lovell J."/>
            <person name="Lin Y.M."/>
            <person name="Vaughn R."/>
            <person name="Liu B."/>
            <person name="Simpson S."/>
            <person name="Scheffler B.E."/>
            <person name="Wen L."/>
            <person name="Saski C.A."/>
            <person name="Grover C.E."/>
            <person name="Hu G."/>
            <person name="Conover J.L."/>
            <person name="Carlson J.W."/>
            <person name="Shu S."/>
            <person name="Boston L.B."/>
            <person name="Williams M."/>
            <person name="Peterson D.G."/>
            <person name="McGee K."/>
            <person name="Jones D.C."/>
            <person name="Wendel J.F."/>
            <person name="Stelly D.M."/>
            <person name="Grimwood J."/>
            <person name="Schmutz J."/>
        </authorList>
    </citation>
    <scope>NUCLEOTIDE SEQUENCE [LARGE SCALE GENOMIC DNA]</scope>
    <source>
        <strain evidence="3">cv. TM-1</strain>
    </source>
</reference>
<organism evidence="3 4">
    <name type="scientific">Gossypium hirsutum</name>
    <name type="common">Upland cotton</name>
    <name type="synonym">Gossypium mexicanum</name>
    <dbReference type="NCBI Taxonomy" id="3635"/>
    <lineage>
        <taxon>Eukaryota</taxon>
        <taxon>Viridiplantae</taxon>
        <taxon>Streptophyta</taxon>
        <taxon>Embryophyta</taxon>
        <taxon>Tracheophyta</taxon>
        <taxon>Spermatophyta</taxon>
        <taxon>Magnoliopsida</taxon>
        <taxon>eudicotyledons</taxon>
        <taxon>Gunneridae</taxon>
        <taxon>Pentapetalae</taxon>
        <taxon>rosids</taxon>
        <taxon>malvids</taxon>
        <taxon>Malvales</taxon>
        <taxon>Malvaceae</taxon>
        <taxon>Malvoideae</taxon>
        <taxon>Gossypium</taxon>
    </lineage>
</organism>
<gene>
    <name evidence="4" type="primary">LOC107894613</name>
</gene>
<dbReference type="Gene3D" id="3.30.70.270">
    <property type="match status" value="1"/>
</dbReference>
<dbReference type="InterPro" id="IPR043502">
    <property type="entry name" value="DNA/RNA_pol_sf"/>
</dbReference>
<accession>A0A1U8IAY5</accession>
<protein>
    <recommendedName>
        <fullName evidence="2">Reverse transcriptase domain-containing protein</fullName>
    </recommendedName>
</protein>
<dbReference type="PaxDb" id="3635-A0A1U8IAY5"/>
<dbReference type="AlphaFoldDB" id="A0A1U8IAY5"/>
<keyword evidence="3" id="KW-1185">Reference proteome</keyword>
<proteinExistence type="predicted"/>
<dbReference type="Proteomes" id="UP000818029">
    <property type="component" value="Chromosome A13"/>
</dbReference>
<feature type="region of interest" description="Disordered" evidence="1">
    <location>
        <begin position="100"/>
        <end position="179"/>
    </location>
</feature>
<dbReference type="GeneID" id="107894613"/>
<name>A0A1U8IAY5_GOSHI</name>
<evidence type="ECO:0000313" key="3">
    <source>
        <dbReference type="Proteomes" id="UP000818029"/>
    </source>
</evidence>
<feature type="compositionally biased region" description="Polar residues" evidence="1">
    <location>
        <begin position="151"/>
        <end position="163"/>
    </location>
</feature>
<evidence type="ECO:0000313" key="4">
    <source>
        <dbReference type="RefSeq" id="XP_016675360.1"/>
    </source>
</evidence>
<dbReference type="PANTHER" id="PTHR33064">
    <property type="entry name" value="POL PROTEIN"/>
    <property type="match status" value="1"/>
</dbReference>
<dbReference type="InterPro" id="IPR051320">
    <property type="entry name" value="Viral_Replic_Matur_Polypro"/>
</dbReference>